<dbReference type="InterPro" id="IPR011109">
    <property type="entry name" value="DNA_bind_recombinase_dom"/>
</dbReference>
<proteinExistence type="predicted"/>
<dbReference type="Gene3D" id="3.90.1750.20">
    <property type="entry name" value="Putative Large Serine Recombinase, Chain B, Domain 2"/>
    <property type="match status" value="1"/>
</dbReference>
<dbReference type="SUPFAM" id="SSF53041">
    <property type="entry name" value="Resolvase-like"/>
    <property type="match status" value="1"/>
</dbReference>
<dbReference type="InterPro" id="IPR036162">
    <property type="entry name" value="Resolvase-like_N_sf"/>
</dbReference>
<dbReference type="AlphaFoldDB" id="A0A4U0S2G3"/>
<accession>A0A4U0S2G3</accession>
<dbReference type="Pfam" id="PF00239">
    <property type="entry name" value="Resolvase"/>
    <property type="match status" value="1"/>
</dbReference>
<evidence type="ECO:0000259" key="1">
    <source>
        <dbReference type="PROSITE" id="PS51736"/>
    </source>
</evidence>
<comment type="caution">
    <text evidence="3">The sequence shown here is derived from an EMBL/GenBank/DDBJ whole genome shotgun (WGS) entry which is preliminary data.</text>
</comment>
<dbReference type="InterPro" id="IPR006119">
    <property type="entry name" value="Resolv_N"/>
</dbReference>
<sequence>MNGTSKITASHRARTAAVYLRQSTLIEVRDNTESTLRQYALGDEAVRLGWDREDVLVIDADLGLSGKFGQVREGFRDLVAKVCLGEVGAIFGLEVSRLARSSADFARLLELARLTDVLLIDDDGVYDLTNFNDRLLLGLKGSMSEAELHILSSRLQGAKRAAAERGDLRSPLPVGYVYDDEGMCVIDPDMEVQAAIRDVFAAFAAGGSAYQVVAAFVGRRFPLRAYRGAWAGQLRWGKLTHARALGVLSNPCYAGTYVYGRNITRRRVQPDGSVRTSLTRVPREQWPVVLHDHHEGYWTWADYVAAEAKLKANCTHDGARPAREGLALCQGIMFCGSCGRPMTTRYHAGGQAAYECSLSRADHEATPTCRSILADIVDDAVVAALLETLSPEQIELALAAADEVTGRHTRSHRAAELAVERARFDADRAERAHAAVEPENRMVARTLEARWEARLAALDQAQAALNTAREAKPALPDRSALQALAADLPGLWHASDTRDRDRKRLLRTLISDVTLLPEPDRARARVGVRWHTGATDNLALTRPRLSADIRRTPAAARELIATLRPGHSDEQVVAALADAQLTTGTGRPYDVAAVKWVSYTYKIPAPVPFRDGEICVN</sequence>
<dbReference type="EMBL" id="SUMC01000059">
    <property type="protein sequence ID" value="TKA03022.1"/>
    <property type="molecule type" value="Genomic_DNA"/>
</dbReference>
<protein>
    <submittedName>
        <fullName evidence="3">Recombinase</fullName>
    </submittedName>
</protein>
<dbReference type="Pfam" id="PF07508">
    <property type="entry name" value="Recombinase"/>
    <property type="match status" value="1"/>
</dbReference>
<evidence type="ECO:0000259" key="2">
    <source>
        <dbReference type="PROSITE" id="PS51737"/>
    </source>
</evidence>
<evidence type="ECO:0000313" key="3">
    <source>
        <dbReference type="EMBL" id="TKA03022.1"/>
    </source>
</evidence>
<feature type="domain" description="Recombinase" evidence="2">
    <location>
        <begin position="173"/>
        <end position="316"/>
    </location>
</feature>
<dbReference type="Proteomes" id="UP000305778">
    <property type="component" value="Unassembled WGS sequence"/>
</dbReference>
<dbReference type="SMART" id="SM00857">
    <property type="entry name" value="Resolvase"/>
    <property type="match status" value="1"/>
</dbReference>
<dbReference type="OrthoDB" id="8782062at2"/>
<organism evidence="3 4">
    <name type="scientific">Actinacidiphila oryziradicis</name>
    <dbReference type="NCBI Taxonomy" id="2571141"/>
    <lineage>
        <taxon>Bacteria</taxon>
        <taxon>Bacillati</taxon>
        <taxon>Actinomycetota</taxon>
        <taxon>Actinomycetes</taxon>
        <taxon>Kitasatosporales</taxon>
        <taxon>Streptomycetaceae</taxon>
        <taxon>Actinacidiphila</taxon>
    </lineage>
</organism>
<name>A0A4U0S2G3_9ACTN</name>
<keyword evidence="4" id="KW-1185">Reference proteome</keyword>
<dbReference type="GO" id="GO:0000150">
    <property type="term" value="F:DNA strand exchange activity"/>
    <property type="evidence" value="ECO:0007669"/>
    <property type="project" value="InterPro"/>
</dbReference>
<dbReference type="PANTHER" id="PTHR30461:SF23">
    <property type="entry name" value="DNA RECOMBINASE-RELATED"/>
    <property type="match status" value="1"/>
</dbReference>
<dbReference type="Pfam" id="PF13408">
    <property type="entry name" value="Zn_ribbon_recom"/>
    <property type="match status" value="1"/>
</dbReference>
<gene>
    <name evidence="3" type="ORF">FCI23_37640</name>
</gene>
<dbReference type="InterPro" id="IPR025827">
    <property type="entry name" value="Zn_ribbon_recom_dom"/>
</dbReference>
<dbReference type="PANTHER" id="PTHR30461">
    <property type="entry name" value="DNA-INVERTASE FROM LAMBDOID PROPHAGE"/>
    <property type="match status" value="1"/>
</dbReference>
<feature type="non-terminal residue" evidence="3">
    <location>
        <position position="617"/>
    </location>
</feature>
<feature type="domain" description="Resolvase/invertase-type recombinase catalytic" evidence="1">
    <location>
        <begin position="15"/>
        <end position="166"/>
    </location>
</feature>
<reference evidence="3 4" key="1">
    <citation type="submission" date="2019-04" db="EMBL/GenBank/DDBJ databases">
        <title>Streptomyces oryziradicis sp. nov., a novel actinomycete isolated from rhizosphere soil of rice (Oryza sativa L.).</title>
        <authorList>
            <person name="Li C."/>
        </authorList>
    </citation>
    <scope>NUCLEOTIDE SEQUENCE [LARGE SCALE GENOMIC DNA]</scope>
    <source>
        <strain evidence="3 4">NEAU-C40</strain>
    </source>
</reference>
<dbReference type="InterPro" id="IPR050639">
    <property type="entry name" value="SSR_resolvase"/>
</dbReference>
<dbReference type="InterPro" id="IPR038109">
    <property type="entry name" value="DNA_bind_recomb_sf"/>
</dbReference>
<dbReference type="GO" id="GO:0003677">
    <property type="term" value="F:DNA binding"/>
    <property type="evidence" value="ECO:0007669"/>
    <property type="project" value="InterPro"/>
</dbReference>
<dbReference type="PROSITE" id="PS51737">
    <property type="entry name" value="RECOMBINASE_DNA_BIND"/>
    <property type="match status" value="1"/>
</dbReference>
<dbReference type="Gene3D" id="3.40.50.1390">
    <property type="entry name" value="Resolvase, N-terminal catalytic domain"/>
    <property type="match status" value="1"/>
</dbReference>
<dbReference type="PROSITE" id="PS51736">
    <property type="entry name" value="RECOMBINASES_3"/>
    <property type="match status" value="1"/>
</dbReference>
<evidence type="ECO:0000313" key="4">
    <source>
        <dbReference type="Proteomes" id="UP000305778"/>
    </source>
</evidence>
<dbReference type="CDD" id="cd00338">
    <property type="entry name" value="Ser_Recombinase"/>
    <property type="match status" value="1"/>
</dbReference>